<dbReference type="RefSeq" id="WP_125741679.1">
    <property type="nucleotide sequence ID" value="NZ_RCOR01000022.1"/>
</dbReference>
<name>A0A3R9WYK9_9CREN</name>
<accession>A0A3R9WYK9</accession>
<evidence type="ECO:0000313" key="1">
    <source>
        <dbReference type="EMBL" id="RSN69111.1"/>
    </source>
</evidence>
<protein>
    <submittedName>
        <fullName evidence="1">Uncharacterized protein</fullName>
    </submittedName>
</protein>
<gene>
    <name evidence="1" type="ORF">D9Q81_04815</name>
</gene>
<comment type="caution">
    <text evidence="1">The sequence shown here is derived from an EMBL/GenBank/DDBJ whole genome shotgun (WGS) entry which is preliminary data.</text>
</comment>
<sequence length="312" mass="35652">MPPLSAMNYLIEFYRGAGNIKLRGGLDERSLVIEISGRREIKILVSIFDPSYESVQEFVEYLIDTYRRAEIGFDRLDLWVPKDLYDAASREVEEGRARGDRWASKVTVRSLDRTFAPDLEAKPLSRGKGLQITENSQVRSNAIVDAVKRKSSQVASNQITPDMRELVQEVGRDLAEEISRNLEMFIRGLLSSDLKKEDPELIHRLHELERRIELLESFIKILGSYGSVPPLPRPSFGDLNEPVIERLPKQKTGIEREKETIAPKIEENIHDERPHDVMLEGGSAEDVLSEIFNNPWVSILRRKGEDLESESD</sequence>
<organism evidence="1 2">
    <name type="scientific">Candidatus Korarchaeum cryptofilum</name>
    <dbReference type="NCBI Taxonomy" id="498846"/>
    <lineage>
        <taxon>Archaea</taxon>
        <taxon>Thermoproteota</taxon>
        <taxon>Candidatus Korarchaeia</taxon>
        <taxon>Candidatus Korarchaeales</taxon>
        <taxon>Candidatus Korarchaeaceae</taxon>
        <taxon>Candidatus Korarchaeum</taxon>
    </lineage>
</organism>
<proteinExistence type="predicted"/>
<dbReference type="EMBL" id="RCOR01000022">
    <property type="protein sequence ID" value="RSN69111.1"/>
    <property type="molecule type" value="Genomic_DNA"/>
</dbReference>
<dbReference type="AlphaFoldDB" id="A0A3R9WYK9"/>
<evidence type="ECO:0000313" key="2">
    <source>
        <dbReference type="Proteomes" id="UP000278149"/>
    </source>
</evidence>
<reference evidence="1 2" key="1">
    <citation type="submission" date="2018-10" db="EMBL/GenBank/DDBJ databases">
        <title>Co-occurring genomic capacity for anaerobic methane metabolism and dissimilatory sulfite reduction discovered in the Korarchaeota.</title>
        <authorList>
            <person name="Mckay L.J."/>
            <person name="Dlakic M."/>
            <person name="Fields M.W."/>
            <person name="Delmont T.O."/>
            <person name="Eren A.M."/>
            <person name="Jay Z.J."/>
            <person name="Klingelsmith K.B."/>
            <person name="Rusch D.B."/>
            <person name="Inskeep W.P."/>
        </authorList>
    </citation>
    <scope>NUCLEOTIDE SEQUENCE [LARGE SCALE GENOMIC DNA]</scope>
    <source>
        <strain evidence="1 2">WS</strain>
    </source>
</reference>
<dbReference type="Proteomes" id="UP000278149">
    <property type="component" value="Unassembled WGS sequence"/>
</dbReference>